<dbReference type="GO" id="GO:0047751">
    <property type="term" value="F:3-oxo-5-alpha-steroid 4-dehydrogenase (NADP+) activity"/>
    <property type="evidence" value="ECO:0007669"/>
    <property type="project" value="UniProtKB-EC"/>
</dbReference>
<dbReference type="InterPro" id="IPR001104">
    <property type="entry name" value="3-oxo-5_a-steroid_4-DH_C"/>
</dbReference>
<dbReference type="PROSITE" id="PS50244">
    <property type="entry name" value="S5A_REDUCTASE"/>
    <property type="match status" value="1"/>
</dbReference>
<dbReference type="OrthoDB" id="5788137at2759"/>
<evidence type="ECO:0000259" key="19">
    <source>
        <dbReference type="Pfam" id="PF02544"/>
    </source>
</evidence>
<evidence type="ECO:0000256" key="18">
    <source>
        <dbReference type="PIRNR" id="PIRNR015596"/>
    </source>
</evidence>
<evidence type="ECO:0000256" key="6">
    <source>
        <dbReference type="ARBA" id="ARBA00022824"/>
    </source>
</evidence>
<proteinExistence type="inferred from homology"/>
<dbReference type="PANTHER" id="PTHR10556">
    <property type="entry name" value="3-OXO-5-ALPHA-STEROID 4-DEHYDROGENASE"/>
    <property type="match status" value="1"/>
</dbReference>
<dbReference type="GO" id="GO:0006702">
    <property type="term" value="P:androgen biosynthetic process"/>
    <property type="evidence" value="ECO:0007669"/>
    <property type="project" value="UniProtKB-ARBA"/>
</dbReference>
<feature type="transmembrane region" description="Helical" evidence="18">
    <location>
        <begin position="214"/>
        <end position="235"/>
    </location>
</feature>
<keyword evidence="11" id="KW-0560">Oxidoreductase</keyword>
<comment type="catalytic activity">
    <reaction evidence="15">
        <text>5alpha-pregnane-3,20-dione + NADP(+) = progesterone + NADPH + H(+)</text>
        <dbReference type="Rhea" id="RHEA:21952"/>
        <dbReference type="ChEBI" id="CHEBI:15378"/>
        <dbReference type="ChEBI" id="CHEBI:17026"/>
        <dbReference type="ChEBI" id="CHEBI:28952"/>
        <dbReference type="ChEBI" id="CHEBI:57783"/>
        <dbReference type="ChEBI" id="CHEBI:58349"/>
        <dbReference type="EC" id="1.3.1.22"/>
    </reaction>
    <physiologicalReaction direction="right-to-left" evidence="15">
        <dbReference type="Rhea" id="RHEA:21954"/>
    </physiologicalReaction>
</comment>
<dbReference type="Gene3D" id="1.20.120.1630">
    <property type="match status" value="1"/>
</dbReference>
<dbReference type="AlphaFoldDB" id="A0A8W8I8D3"/>
<feature type="transmembrane region" description="Helical" evidence="18">
    <location>
        <begin position="20"/>
        <end position="42"/>
    </location>
</feature>
<keyword evidence="13 18" id="KW-0472">Membrane</keyword>
<dbReference type="EnsemblMetazoa" id="G13060.1">
    <property type="protein sequence ID" value="G13060.1:cds"/>
    <property type="gene ID" value="G13060"/>
</dbReference>
<dbReference type="GO" id="GO:0005789">
    <property type="term" value="C:endoplasmic reticulum membrane"/>
    <property type="evidence" value="ECO:0007669"/>
    <property type="project" value="UniProtKB-SubCell"/>
</dbReference>
<keyword evidence="7" id="KW-0492">Microsome</keyword>
<organism evidence="20 21">
    <name type="scientific">Magallana gigas</name>
    <name type="common">Pacific oyster</name>
    <name type="synonym">Crassostrea gigas</name>
    <dbReference type="NCBI Taxonomy" id="29159"/>
    <lineage>
        <taxon>Eukaryota</taxon>
        <taxon>Metazoa</taxon>
        <taxon>Spiralia</taxon>
        <taxon>Lophotrochozoa</taxon>
        <taxon>Mollusca</taxon>
        <taxon>Bivalvia</taxon>
        <taxon>Autobranchia</taxon>
        <taxon>Pteriomorphia</taxon>
        <taxon>Ostreida</taxon>
        <taxon>Ostreoidea</taxon>
        <taxon>Ostreidae</taxon>
        <taxon>Magallana</taxon>
    </lineage>
</organism>
<accession>A0A8W8I8D3</accession>
<dbReference type="EnsemblMetazoa" id="G13060.2">
    <property type="protein sequence ID" value="G13060.2:cds"/>
    <property type="gene ID" value="G13060"/>
</dbReference>
<protein>
    <recommendedName>
        <fullName evidence="18">3-oxo-5alpha-steroid 4-dehydrogenase (NADP(+))</fullName>
        <ecNumber evidence="18">1.3.1.22</ecNumber>
    </recommendedName>
</protein>
<feature type="transmembrane region" description="Helical" evidence="18">
    <location>
        <begin position="159"/>
        <end position="176"/>
    </location>
</feature>
<evidence type="ECO:0000256" key="13">
    <source>
        <dbReference type="ARBA" id="ARBA00023136"/>
    </source>
</evidence>
<evidence type="ECO:0000256" key="12">
    <source>
        <dbReference type="ARBA" id="ARBA00023098"/>
    </source>
</evidence>
<dbReference type="PANTHER" id="PTHR10556:SF57">
    <property type="entry name" value="3-OXO-5-ALPHA-STEROID 4-DEHYDROGENASE 1"/>
    <property type="match status" value="1"/>
</dbReference>
<evidence type="ECO:0000256" key="3">
    <source>
        <dbReference type="ARBA" id="ARBA00007742"/>
    </source>
</evidence>
<feature type="transmembrane region" description="Helical" evidence="18">
    <location>
        <begin position="62"/>
        <end position="82"/>
    </location>
</feature>
<dbReference type="OMA" id="PHYALEW"/>
<dbReference type="GO" id="GO:0007548">
    <property type="term" value="P:sex differentiation"/>
    <property type="evidence" value="ECO:0007669"/>
    <property type="project" value="UniProtKB-KW"/>
</dbReference>
<keyword evidence="6" id="KW-0256">Endoplasmic reticulum</keyword>
<evidence type="ECO:0000256" key="17">
    <source>
        <dbReference type="ARBA" id="ARBA00049397"/>
    </source>
</evidence>
<keyword evidence="12" id="KW-0443">Lipid metabolism</keyword>
<evidence type="ECO:0000256" key="11">
    <source>
        <dbReference type="ARBA" id="ARBA00023002"/>
    </source>
</evidence>
<dbReference type="FunFam" id="1.20.120.1630:FF:000002">
    <property type="entry name" value="Steroid 5 alpha-reductase 1"/>
    <property type="match status" value="1"/>
</dbReference>
<evidence type="ECO:0000256" key="1">
    <source>
        <dbReference type="ARBA" id="ARBA00004154"/>
    </source>
</evidence>
<comment type="catalytic activity">
    <reaction evidence="18">
        <text>a 3-oxo-5alpha-steroid + NADP(+) = a 3-oxo-Delta(4)-steroid + NADPH + H(+)</text>
        <dbReference type="Rhea" id="RHEA:54384"/>
        <dbReference type="ChEBI" id="CHEBI:13601"/>
        <dbReference type="ChEBI" id="CHEBI:15378"/>
        <dbReference type="ChEBI" id="CHEBI:47909"/>
        <dbReference type="ChEBI" id="CHEBI:57783"/>
        <dbReference type="ChEBI" id="CHEBI:58349"/>
        <dbReference type="EC" id="1.3.1.22"/>
    </reaction>
</comment>
<evidence type="ECO:0000256" key="7">
    <source>
        <dbReference type="ARBA" id="ARBA00022848"/>
    </source>
</evidence>
<keyword evidence="21" id="KW-1185">Reference proteome</keyword>
<evidence type="ECO:0000256" key="5">
    <source>
        <dbReference type="ARBA" id="ARBA00022782"/>
    </source>
</evidence>
<keyword evidence="9" id="KW-0726">Sexual differentiation</keyword>
<evidence type="ECO:0000256" key="15">
    <source>
        <dbReference type="ARBA" id="ARBA00048292"/>
    </source>
</evidence>
<dbReference type="InterPro" id="IPR039357">
    <property type="entry name" value="SRD5A/TECR"/>
</dbReference>
<evidence type="ECO:0000256" key="10">
    <source>
        <dbReference type="ARBA" id="ARBA00022989"/>
    </source>
</evidence>
<comment type="similarity">
    <text evidence="3 18">Belongs to the steroid 5-alpha reductase family.</text>
</comment>
<reference evidence="20" key="1">
    <citation type="submission" date="2022-08" db="UniProtKB">
        <authorList>
            <consortium name="EnsemblMetazoa"/>
        </authorList>
    </citation>
    <scope>IDENTIFICATION</scope>
    <source>
        <strain evidence="20">05x7-T-G4-1.051#20</strain>
    </source>
</reference>
<evidence type="ECO:0000256" key="16">
    <source>
        <dbReference type="ARBA" id="ARBA00049166"/>
    </source>
</evidence>
<dbReference type="EnsemblMetazoa" id="G13060.3">
    <property type="protein sequence ID" value="G13060.3:cds"/>
    <property type="gene ID" value="G13060"/>
</dbReference>
<comment type="subcellular location">
    <subcellularLocation>
        <location evidence="2">Endoplasmic reticulum membrane</location>
        <topology evidence="2">Multi-pass membrane protein</topology>
    </subcellularLocation>
    <subcellularLocation>
        <location evidence="1">Microsome membrane</location>
        <topology evidence="1">Multi-pass membrane protein</topology>
    </subcellularLocation>
</comment>
<feature type="transmembrane region" description="Helical" evidence="18">
    <location>
        <begin position="94"/>
        <end position="114"/>
    </location>
</feature>
<evidence type="ECO:0000256" key="4">
    <source>
        <dbReference type="ARBA" id="ARBA00022692"/>
    </source>
</evidence>
<feature type="transmembrane region" description="Helical" evidence="18">
    <location>
        <begin position="120"/>
        <end position="138"/>
    </location>
</feature>
<evidence type="ECO:0000313" key="21">
    <source>
        <dbReference type="Proteomes" id="UP000005408"/>
    </source>
</evidence>
<evidence type="ECO:0000256" key="8">
    <source>
        <dbReference type="ARBA" id="ARBA00022857"/>
    </source>
</evidence>
<evidence type="ECO:0000313" key="20">
    <source>
        <dbReference type="EnsemblMetazoa" id="G13060.2:cds"/>
    </source>
</evidence>
<dbReference type="GO" id="GO:0030154">
    <property type="term" value="P:cell differentiation"/>
    <property type="evidence" value="ECO:0007669"/>
    <property type="project" value="UniProtKB-KW"/>
</dbReference>
<keyword evidence="10 18" id="KW-1133">Transmembrane helix</keyword>
<evidence type="ECO:0000256" key="9">
    <source>
        <dbReference type="ARBA" id="ARBA00022928"/>
    </source>
</evidence>
<sequence length="267" mass="31045">MDIPVWNEWVNKVLSLDLIILNFLSYNLIFFGVVVVIVLQWLNTPYGRYARGGWGPSVNAQIAWFVQEIPAFAVPLLLVYYTDCPKLKFTPNKIFLGLFLFHYFQRSSIFPFLIRGGKPTPFIPFILAFVFCVLNGYLQGGYILKYADFGSKWMWNSRFYLGIILFCTGMFINLQADHILRNLRKQGETGYKIPRGGLFEYVSGANFFGEIVEWLGFAVANGTLPTFAFFFFTLCNIGPRACHHHQWYREKFEDYPKKRRALIPFIL</sequence>
<dbReference type="EC" id="1.3.1.22" evidence="18"/>
<dbReference type="InterPro" id="IPR016636">
    <property type="entry name" value="3-oxo-5-alpha-steroid_4-DH"/>
</dbReference>
<comment type="catalytic activity">
    <reaction evidence="17">
        <text>17beta-hydroxy-5alpha-androstan-3-one + NADP(+) = testosterone + NADPH + H(+)</text>
        <dbReference type="Rhea" id="RHEA:50820"/>
        <dbReference type="ChEBI" id="CHEBI:15378"/>
        <dbReference type="ChEBI" id="CHEBI:16330"/>
        <dbReference type="ChEBI" id="CHEBI:17347"/>
        <dbReference type="ChEBI" id="CHEBI:57783"/>
        <dbReference type="ChEBI" id="CHEBI:58349"/>
        <dbReference type="EC" id="1.3.1.22"/>
    </reaction>
    <physiologicalReaction direction="right-to-left" evidence="17">
        <dbReference type="Rhea" id="RHEA:50822"/>
    </physiologicalReaction>
</comment>
<dbReference type="PIRSF" id="PIRSF015596">
    <property type="entry name" value="5_alpha-SR2"/>
    <property type="match status" value="1"/>
</dbReference>
<keyword evidence="4 18" id="KW-0812">Transmembrane</keyword>
<comment type="catalytic activity">
    <reaction evidence="16">
        <text>androst-4-ene-3,17-dione + NADPH + H(+) = 5alpha-androstan-3,17-dione + NADP(+)</text>
        <dbReference type="Rhea" id="RHEA:50816"/>
        <dbReference type="ChEBI" id="CHEBI:15378"/>
        <dbReference type="ChEBI" id="CHEBI:15994"/>
        <dbReference type="ChEBI" id="CHEBI:16422"/>
        <dbReference type="ChEBI" id="CHEBI:57783"/>
        <dbReference type="ChEBI" id="CHEBI:58349"/>
    </reaction>
    <physiologicalReaction direction="left-to-right" evidence="16">
        <dbReference type="Rhea" id="RHEA:50817"/>
    </physiologicalReaction>
</comment>
<comment type="function">
    <text evidence="14">Converts testosterone into 5-alpha-dihydrotestosterone and progesterone or corticosterone into their corresponding 5-alpha-3-oxosteroids. It plays a central role in sexual differentiation and androgen physiology.</text>
</comment>
<name>A0A8W8I8D3_MAGGI</name>
<evidence type="ECO:0000256" key="2">
    <source>
        <dbReference type="ARBA" id="ARBA00004477"/>
    </source>
</evidence>
<feature type="domain" description="3-oxo-5-alpha-steroid 4-dehydrogenase C-terminal" evidence="19">
    <location>
        <begin position="119"/>
        <end position="267"/>
    </location>
</feature>
<evidence type="ECO:0000256" key="14">
    <source>
        <dbReference type="ARBA" id="ARBA00037789"/>
    </source>
</evidence>
<keyword evidence="5" id="KW-0221">Differentiation</keyword>
<dbReference type="EnsemblMetazoa" id="G13060.5">
    <property type="protein sequence ID" value="G13060.5:cds"/>
    <property type="gene ID" value="G13060"/>
</dbReference>
<dbReference type="Proteomes" id="UP000005408">
    <property type="component" value="Unassembled WGS sequence"/>
</dbReference>
<keyword evidence="8" id="KW-0521">NADP</keyword>
<dbReference type="Pfam" id="PF02544">
    <property type="entry name" value="Steroid_dh"/>
    <property type="match status" value="1"/>
</dbReference>